<dbReference type="EMBL" id="JAFFZN010000047">
    <property type="protein sequence ID" value="MBO8189942.1"/>
    <property type="molecule type" value="Genomic_DNA"/>
</dbReference>
<accession>A0ABS3X3H6</accession>
<proteinExistence type="predicted"/>
<feature type="compositionally biased region" description="Low complexity" evidence="1">
    <location>
        <begin position="79"/>
        <end position="94"/>
    </location>
</feature>
<sequence length="155" mass="15458">MQPSSRPLSPRRSASAALALVWGALLLLTGAVPATPAQPGVPSSGIVAADRGAPQGSGGSSAPVRPDTWRRAVVHEATAKATKAVAHGAAATAVHEVRPNGQPPHPPALPTAASPFAPAPLLGRSAAAPSQERAPPRSAHDPRTSRGPPLPPLAV</sequence>
<feature type="compositionally biased region" description="Basic and acidic residues" evidence="1">
    <location>
        <begin position="134"/>
        <end position="144"/>
    </location>
</feature>
<feature type="region of interest" description="Disordered" evidence="1">
    <location>
        <begin position="33"/>
        <end position="155"/>
    </location>
</feature>
<dbReference type="Proteomes" id="UP001518976">
    <property type="component" value="Unassembled WGS sequence"/>
</dbReference>
<dbReference type="RefSeq" id="WP_209268700.1">
    <property type="nucleotide sequence ID" value="NZ_JAFFZN010000047.1"/>
</dbReference>
<organism evidence="2 3">
    <name type="scientific">Streptomyces spirodelae</name>
    <dbReference type="NCBI Taxonomy" id="2812904"/>
    <lineage>
        <taxon>Bacteria</taxon>
        <taxon>Bacillati</taxon>
        <taxon>Actinomycetota</taxon>
        <taxon>Actinomycetes</taxon>
        <taxon>Kitasatosporales</taxon>
        <taxon>Streptomycetaceae</taxon>
        <taxon>Streptomyces</taxon>
    </lineage>
</organism>
<reference evidence="2 3" key="1">
    <citation type="submission" date="2021-02" db="EMBL/GenBank/DDBJ databases">
        <title>Streptomyces spirodelae sp. nov., isolated from duckweed.</title>
        <authorList>
            <person name="Saimee Y."/>
            <person name="Duangmal K."/>
        </authorList>
    </citation>
    <scope>NUCLEOTIDE SEQUENCE [LARGE SCALE GENOMIC DNA]</scope>
    <source>
        <strain evidence="2 3">DW4-2</strain>
    </source>
</reference>
<feature type="compositionally biased region" description="Basic and acidic residues" evidence="1">
    <location>
        <begin position="67"/>
        <end position="78"/>
    </location>
</feature>
<evidence type="ECO:0000256" key="1">
    <source>
        <dbReference type="SAM" id="MobiDB-lite"/>
    </source>
</evidence>
<keyword evidence="3" id="KW-1185">Reference proteome</keyword>
<evidence type="ECO:0000313" key="2">
    <source>
        <dbReference type="EMBL" id="MBO8189942.1"/>
    </source>
</evidence>
<evidence type="ECO:0000313" key="3">
    <source>
        <dbReference type="Proteomes" id="UP001518976"/>
    </source>
</evidence>
<comment type="caution">
    <text evidence="2">The sequence shown here is derived from an EMBL/GenBank/DDBJ whole genome shotgun (WGS) entry which is preliminary data.</text>
</comment>
<gene>
    <name evidence="2" type="ORF">JW592_31510</name>
</gene>
<protein>
    <submittedName>
        <fullName evidence="2">Uncharacterized protein</fullName>
    </submittedName>
</protein>
<name>A0ABS3X3H6_9ACTN</name>